<gene>
    <name evidence="2" type="ORF">JAO13_36885</name>
</gene>
<sequence length="90" mass="9859">MALELRRTVDENPTSRFKIVAVVVCIDAEPQASRGVARVRRGGALGLMLKILQSHLSLLAVPFILVILLVFGVSARTEFKPLLDSHQATH</sequence>
<dbReference type="AlphaFoldDB" id="A0A8I1DP75"/>
<keyword evidence="1" id="KW-1133">Transmembrane helix</keyword>
<dbReference type="RefSeq" id="WP_175849729.1">
    <property type="nucleotide sequence ID" value="NZ_CADDZZ010000046.1"/>
</dbReference>
<dbReference type="Proteomes" id="UP000645612">
    <property type="component" value="Unassembled WGS sequence"/>
</dbReference>
<organism evidence="2 3">
    <name type="scientific">Burkholderia cepacia</name>
    <name type="common">Pseudomonas cepacia</name>
    <dbReference type="NCBI Taxonomy" id="292"/>
    <lineage>
        <taxon>Bacteria</taxon>
        <taxon>Pseudomonadati</taxon>
        <taxon>Pseudomonadota</taxon>
        <taxon>Betaproteobacteria</taxon>
        <taxon>Burkholderiales</taxon>
        <taxon>Burkholderiaceae</taxon>
        <taxon>Burkholderia</taxon>
        <taxon>Burkholderia cepacia complex</taxon>
    </lineage>
</organism>
<evidence type="ECO:0000256" key="1">
    <source>
        <dbReference type="SAM" id="Phobius"/>
    </source>
</evidence>
<protein>
    <submittedName>
        <fullName evidence="2">Uncharacterized protein</fullName>
    </submittedName>
</protein>
<evidence type="ECO:0000313" key="2">
    <source>
        <dbReference type="EMBL" id="MBH9702024.1"/>
    </source>
</evidence>
<keyword evidence="1" id="KW-0472">Membrane</keyword>
<comment type="caution">
    <text evidence="2">The sequence shown here is derived from an EMBL/GenBank/DDBJ whole genome shotgun (WGS) entry which is preliminary data.</text>
</comment>
<reference evidence="2" key="1">
    <citation type="submission" date="2020-12" db="EMBL/GenBank/DDBJ databases">
        <title>Burkholderia cepacia complex in Mexico.</title>
        <authorList>
            <person name="Estrada P."/>
        </authorList>
    </citation>
    <scope>NUCLEOTIDE SEQUENCE</scope>
    <source>
        <strain evidence="2">871</strain>
    </source>
</reference>
<evidence type="ECO:0000313" key="3">
    <source>
        <dbReference type="Proteomes" id="UP000645612"/>
    </source>
</evidence>
<dbReference type="EMBL" id="JAEDXG010000058">
    <property type="protein sequence ID" value="MBH9702024.1"/>
    <property type="molecule type" value="Genomic_DNA"/>
</dbReference>
<proteinExistence type="predicted"/>
<feature type="transmembrane region" description="Helical" evidence="1">
    <location>
        <begin position="56"/>
        <end position="75"/>
    </location>
</feature>
<name>A0A8I1DP75_BURCE</name>
<keyword evidence="1" id="KW-0812">Transmembrane</keyword>
<accession>A0A8I1DP75</accession>